<dbReference type="EMBL" id="CM008048">
    <property type="protein sequence ID" value="PVH63008.1"/>
    <property type="molecule type" value="Genomic_DNA"/>
</dbReference>
<name>A0A2T8KLE7_9POAL</name>
<evidence type="ECO:0000313" key="1">
    <source>
        <dbReference type="EMBL" id="PVH63008.1"/>
    </source>
</evidence>
<dbReference type="Proteomes" id="UP000243499">
    <property type="component" value="Chromosome 3"/>
</dbReference>
<accession>A0A2T8KLE7</accession>
<dbReference type="AlphaFoldDB" id="A0A2T8KLE7"/>
<organism evidence="1">
    <name type="scientific">Panicum hallii</name>
    <dbReference type="NCBI Taxonomy" id="206008"/>
    <lineage>
        <taxon>Eukaryota</taxon>
        <taxon>Viridiplantae</taxon>
        <taxon>Streptophyta</taxon>
        <taxon>Embryophyta</taxon>
        <taxon>Tracheophyta</taxon>
        <taxon>Spermatophyta</taxon>
        <taxon>Magnoliopsida</taxon>
        <taxon>Liliopsida</taxon>
        <taxon>Poales</taxon>
        <taxon>Poaceae</taxon>
        <taxon>PACMAD clade</taxon>
        <taxon>Panicoideae</taxon>
        <taxon>Panicodae</taxon>
        <taxon>Paniceae</taxon>
        <taxon>Panicinae</taxon>
        <taxon>Panicum</taxon>
        <taxon>Panicum sect. Panicum</taxon>
    </lineage>
</organism>
<gene>
    <name evidence="1" type="ORF">PAHAL_3G452100</name>
</gene>
<proteinExistence type="predicted"/>
<dbReference type="Gramene" id="PVH63008">
    <property type="protein sequence ID" value="PVH63008"/>
    <property type="gene ID" value="PAHAL_3G452100"/>
</dbReference>
<protein>
    <submittedName>
        <fullName evidence="1">Uncharacterized protein</fullName>
    </submittedName>
</protein>
<reference evidence="1" key="1">
    <citation type="submission" date="2018-04" db="EMBL/GenBank/DDBJ databases">
        <title>WGS assembly of Panicum hallii.</title>
        <authorList>
            <person name="Lovell J."/>
            <person name="Jenkins J."/>
            <person name="Lowry D."/>
            <person name="Mamidi S."/>
            <person name="Sreedasyam A."/>
            <person name="Weng X."/>
            <person name="Barry K."/>
            <person name="Bonette J."/>
            <person name="Campitelli B."/>
            <person name="Daum C."/>
            <person name="Gordon S."/>
            <person name="Gould B."/>
            <person name="Lipzen A."/>
            <person name="Macqueen A."/>
            <person name="Palacio-Mejia J."/>
            <person name="Plott C."/>
            <person name="Shakirov E."/>
            <person name="Shu S."/>
            <person name="Yoshinaga Y."/>
            <person name="Zane M."/>
            <person name="Rokhsar D."/>
            <person name="Grimwood J."/>
            <person name="Schmutz J."/>
            <person name="Juenger T."/>
        </authorList>
    </citation>
    <scope>NUCLEOTIDE SEQUENCE [LARGE SCALE GENOMIC DNA]</scope>
    <source>
        <strain evidence="1">FIL2</strain>
    </source>
</reference>
<sequence length="214" mass="24218">MYAHGGTTRHRRLRRAARVRLAGQSVAGGPRHSVDRVYHLWSTLARTRGKRTVTARFLRHLPLKSQFCHLPTALRRRPPRLRRPAAATARSIPSSLTAVNHGAGAQRKMSSSWLLAGNSCLCQRTLLHTLIRTAEQVNHCLKLQEATYSMLREPSSCKVLLNAIRHGIIHQSRMCHHASTPLIRACIKEILCKTVVSTLRFRPFDQVQRCMLLC</sequence>